<evidence type="ECO:0000313" key="2">
    <source>
        <dbReference type="EMBL" id="EDO37619.1"/>
    </source>
</evidence>
<reference evidence="2 3" key="1">
    <citation type="journal article" date="2007" name="Science">
        <title>Sea anemone genome reveals ancestral eumetazoan gene repertoire and genomic organization.</title>
        <authorList>
            <person name="Putnam N.H."/>
            <person name="Srivastava M."/>
            <person name="Hellsten U."/>
            <person name="Dirks B."/>
            <person name="Chapman J."/>
            <person name="Salamov A."/>
            <person name="Terry A."/>
            <person name="Shapiro H."/>
            <person name="Lindquist E."/>
            <person name="Kapitonov V.V."/>
            <person name="Jurka J."/>
            <person name="Genikhovich G."/>
            <person name="Grigoriev I.V."/>
            <person name="Lucas S.M."/>
            <person name="Steele R.E."/>
            <person name="Finnerty J.R."/>
            <person name="Technau U."/>
            <person name="Martindale M.Q."/>
            <person name="Rokhsar D.S."/>
        </authorList>
    </citation>
    <scope>NUCLEOTIDE SEQUENCE [LARGE SCALE GENOMIC DNA]</scope>
    <source>
        <strain evidence="3">CH2 X CH6</strain>
    </source>
</reference>
<dbReference type="OMA" id="EICACVE"/>
<organism evidence="2 3">
    <name type="scientific">Nematostella vectensis</name>
    <name type="common">Starlet sea anemone</name>
    <dbReference type="NCBI Taxonomy" id="45351"/>
    <lineage>
        <taxon>Eukaryota</taxon>
        <taxon>Metazoa</taxon>
        <taxon>Cnidaria</taxon>
        <taxon>Anthozoa</taxon>
        <taxon>Hexacorallia</taxon>
        <taxon>Actiniaria</taxon>
        <taxon>Edwardsiidae</taxon>
        <taxon>Nematostella</taxon>
    </lineage>
</organism>
<dbReference type="STRING" id="45351.A7SFC8"/>
<dbReference type="Gene3D" id="3.40.50.12780">
    <property type="entry name" value="N-terminal domain of ligase-like"/>
    <property type="match status" value="1"/>
</dbReference>
<dbReference type="HOGENOM" id="CLU_000022_17_3_1"/>
<name>A7SFC8_NEMVE</name>
<dbReference type="InterPro" id="IPR045851">
    <property type="entry name" value="AMP-bd_C_sf"/>
</dbReference>
<dbReference type="Proteomes" id="UP000001593">
    <property type="component" value="Unassembled WGS sequence"/>
</dbReference>
<feature type="domain" description="AMP-binding enzyme C-terminal" evidence="1">
    <location>
        <begin position="83"/>
        <end position="166"/>
    </location>
</feature>
<evidence type="ECO:0000313" key="3">
    <source>
        <dbReference type="Proteomes" id="UP000001593"/>
    </source>
</evidence>
<feature type="non-terminal residue" evidence="2">
    <location>
        <position position="1"/>
    </location>
</feature>
<evidence type="ECO:0000259" key="1">
    <source>
        <dbReference type="Pfam" id="PF13193"/>
    </source>
</evidence>
<dbReference type="PANTHER" id="PTHR42814">
    <property type="entry name" value="AMP-BINDING DOMAIN-CONTAINING PROTEIN"/>
    <property type="match status" value="1"/>
</dbReference>
<dbReference type="AlphaFoldDB" id="A7SFC8"/>
<dbReference type="InParanoid" id="A7SFC8"/>
<accession>A7SFC8</accession>
<dbReference type="PhylomeDB" id="A7SFC8"/>
<dbReference type="InterPro" id="IPR025110">
    <property type="entry name" value="AMP-bd_C"/>
</dbReference>
<dbReference type="eggNOG" id="KOG1177">
    <property type="taxonomic scope" value="Eukaryota"/>
</dbReference>
<protein>
    <recommendedName>
        <fullName evidence="1">AMP-binding enzyme C-terminal domain-containing protein</fullName>
    </recommendedName>
</protein>
<dbReference type="Pfam" id="PF13193">
    <property type="entry name" value="AMP-binding_C"/>
    <property type="match status" value="1"/>
</dbReference>
<dbReference type="InterPro" id="IPR042099">
    <property type="entry name" value="ANL_N_sf"/>
</dbReference>
<dbReference type="Gene3D" id="3.30.300.30">
    <property type="match status" value="1"/>
</dbReference>
<gene>
    <name evidence="2" type="ORF">NEMVEDRAFT_v1g116375</name>
</gene>
<dbReference type="EMBL" id="DS469643">
    <property type="protein sequence ID" value="EDO37619.1"/>
    <property type="molecule type" value="Genomic_DNA"/>
</dbReference>
<sequence length="183" mass="20544">ELKIIDDKGCLVPRGEMGEICVRNECVFMGYLGQEETTKKVKSPDGWIRMGDLGVMDEEGRLQVLGRKVEVIKKASVKIVPGEIEASLMQHPLLARAVVIGVPDQVFYQEICACVEFHGKGEDASTKIMELDNWCIEHFPPRANGMTVKPKYFVAFKEFPTTVTGKIDLYNLRKRALEQLSLA</sequence>
<dbReference type="SUPFAM" id="SSF56801">
    <property type="entry name" value="Acetyl-CoA synthetase-like"/>
    <property type="match status" value="1"/>
</dbReference>
<dbReference type="CDD" id="cd04433">
    <property type="entry name" value="AFD_class_I"/>
    <property type="match status" value="1"/>
</dbReference>
<proteinExistence type="predicted"/>
<dbReference type="PANTHER" id="PTHR42814:SF3">
    <property type="entry name" value="BETA-N-ACETYLHEXOSAMINIDASE"/>
    <property type="match status" value="1"/>
</dbReference>
<keyword evidence="3" id="KW-1185">Reference proteome</keyword>